<dbReference type="InterPro" id="IPR013087">
    <property type="entry name" value="Znf_C2H2_type"/>
</dbReference>
<sequence>MDEGNVEVKKKSRVSTLYSYVYGDQLSSNPNSLIRMPPRAKRVLGQPVAVLEPRTPSPLKESRSNDLIPARSLTPELTHEPDVIESIEVSRSETPLQSLKDDSTDSELPCPICGEAMVSLLQLNRHLDDEHGFGVSTETSQPPTLQINGTPTQIITQTGSPSFINTLSPPANEELRSWLRKTNEVKTKLQATLPKSLAKLDIFDSNSTSGTINNGSMTPDSRTSSSASMSALPEIQVTRKHWQRPTVHDSCSFPGCKKPLNIKNGIINCRKCGLLYCHQHSSYRVKLGADAHYNHRGVWSRCCETCFINKPGYNDYGSFKVLTPTFKELRQKKIDERQLYENKLEKRVINLTSMLNSIDKEFNSSEFNSNFLNFKINSKKRQVEQQLVTWEDSAHVLNCFLCLRNFGFMLRKHHCRLCGRVVCGDIETGCSMEVPINHLTTLLDVPRVNDSSTIRMCRSCKNVLFLKRNFQMDTKEPLTPLLEKFETQQNVKRAILVLMPRFQDMLHRLQIDKNKSKSITQETSKLRKRLVDSFALFDKLTKEIVGLECMTRDETLLQLAIKTESASFIKTNMAPLKQLPELLQKIEADSKQSIPKPKFTRDQVAAIKRNREELMVLQEQRFLVTDMIETCKKQRRFDEITALDENLKELDKSIEQLQNELGDEGF</sequence>
<keyword evidence="4" id="KW-0862">Zinc</keyword>
<dbReference type="GO" id="GO:0003677">
    <property type="term" value="F:DNA binding"/>
    <property type="evidence" value="ECO:0007669"/>
    <property type="project" value="InterPro"/>
</dbReference>
<proteinExistence type="predicted"/>
<accession>A0A061BBX3</accession>
<dbReference type="SMART" id="SM00734">
    <property type="entry name" value="ZnF_Rad18"/>
    <property type="match status" value="1"/>
</dbReference>
<dbReference type="PROSITE" id="PS00028">
    <property type="entry name" value="ZINC_FINGER_C2H2_1"/>
    <property type="match status" value="1"/>
</dbReference>
<dbReference type="InterPro" id="IPR036531">
    <property type="entry name" value="Rbsn_Rab-bd_sf"/>
</dbReference>
<protein>
    <submittedName>
        <fullName evidence="9">CYFA0S32e00364g1_1</fullName>
    </submittedName>
</protein>
<dbReference type="InterPro" id="IPR017455">
    <property type="entry name" value="Znf_FYVE-rel"/>
</dbReference>
<dbReference type="SUPFAM" id="SSF140125">
    <property type="entry name" value="Rabenosyn-5 Rab-binding domain-like"/>
    <property type="match status" value="1"/>
</dbReference>
<reference evidence="9" key="1">
    <citation type="journal article" date="2014" name="Genome Announc.">
        <title>Genome sequence of the yeast Cyberlindnera fabianii (Hansenula fabianii).</title>
        <authorList>
            <person name="Freel K.C."/>
            <person name="Sarilar V."/>
            <person name="Neuveglise C."/>
            <person name="Devillers H."/>
            <person name="Friedrich A."/>
            <person name="Schacherer J."/>
        </authorList>
    </citation>
    <scope>NUCLEOTIDE SEQUENCE</scope>
    <source>
        <strain evidence="9">YJS4271</strain>
    </source>
</reference>
<dbReference type="InterPro" id="IPR052727">
    <property type="entry name" value="Rab4/Rab5_effector"/>
</dbReference>
<evidence type="ECO:0000256" key="3">
    <source>
        <dbReference type="ARBA" id="ARBA00022771"/>
    </source>
</evidence>
<evidence type="ECO:0000256" key="5">
    <source>
        <dbReference type="ARBA" id="ARBA00023204"/>
    </source>
</evidence>
<keyword evidence="3 6" id="KW-0863">Zinc-finger</keyword>
<keyword evidence="1" id="KW-0479">Metal-binding</keyword>
<dbReference type="GO" id="GO:0032266">
    <property type="term" value="F:phosphatidylinositol-3-phosphate binding"/>
    <property type="evidence" value="ECO:0007669"/>
    <property type="project" value="UniProtKB-ARBA"/>
</dbReference>
<feature type="region of interest" description="Disordered" evidence="7">
    <location>
        <begin position="208"/>
        <end position="229"/>
    </location>
</feature>
<keyword evidence="5" id="KW-0234">DNA repair</keyword>
<evidence type="ECO:0000256" key="6">
    <source>
        <dbReference type="PROSITE-ProRule" id="PRU00091"/>
    </source>
</evidence>
<dbReference type="InterPro" id="IPR011011">
    <property type="entry name" value="Znf_FYVE_PHD"/>
</dbReference>
<dbReference type="GO" id="GO:0006281">
    <property type="term" value="P:DNA repair"/>
    <property type="evidence" value="ECO:0007669"/>
    <property type="project" value="UniProtKB-KW"/>
</dbReference>
<dbReference type="GO" id="GO:0098588">
    <property type="term" value="C:bounding membrane of organelle"/>
    <property type="evidence" value="ECO:0007669"/>
    <property type="project" value="UniProtKB-ARBA"/>
</dbReference>
<gene>
    <name evidence="9" type="ORF">CYFA0S_32e00364g</name>
</gene>
<name>A0A061BBX3_CYBFA</name>
<dbReference type="PANTHER" id="PTHR13510">
    <property type="entry name" value="FYVE-FINGER-CONTAINING RAB5 EFFECTOR PROTEIN RABENOSYN-5-RELATED"/>
    <property type="match status" value="1"/>
</dbReference>
<dbReference type="SUPFAM" id="SSF57903">
    <property type="entry name" value="FYVE/PHD zinc finger"/>
    <property type="match status" value="2"/>
</dbReference>
<keyword evidence="2" id="KW-0227">DNA damage</keyword>
<dbReference type="CDD" id="cd15737">
    <property type="entry name" value="FYVE2_Vac1p_like"/>
    <property type="match status" value="1"/>
</dbReference>
<dbReference type="SMART" id="SM00064">
    <property type="entry name" value="FYVE"/>
    <property type="match status" value="2"/>
</dbReference>
<evidence type="ECO:0000256" key="7">
    <source>
        <dbReference type="SAM" id="MobiDB-lite"/>
    </source>
</evidence>
<dbReference type="Gene3D" id="4.10.860.20">
    <property type="entry name" value="Rabenosyn, Rab binding domain"/>
    <property type="match status" value="1"/>
</dbReference>
<dbReference type="CDD" id="cd15761">
    <property type="entry name" value="FYVE1_Vac1p_like"/>
    <property type="match status" value="1"/>
</dbReference>
<dbReference type="Gene3D" id="3.30.40.10">
    <property type="entry name" value="Zinc/RING finger domain, C3HC4 (zinc finger)"/>
    <property type="match status" value="2"/>
</dbReference>
<dbReference type="Pfam" id="PF11464">
    <property type="entry name" value="Rbsn"/>
    <property type="match status" value="1"/>
</dbReference>
<evidence type="ECO:0000256" key="1">
    <source>
        <dbReference type="ARBA" id="ARBA00022723"/>
    </source>
</evidence>
<dbReference type="PANTHER" id="PTHR13510:SF44">
    <property type="entry name" value="RABENOSYN-5"/>
    <property type="match status" value="1"/>
</dbReference>
<dbReference type="GO" id="GO:0008270">
    <property type="term" value="F:zinc ion binding"/>
    <property type="evidence" value="ECO:0007669"/>
    <property type="project" value="UniProtKB-KW"/>
</dbReference>
<dbReference type="InterPro" id="IPR000306">
    <property type="entry name" value="Znf_FYVE"/>
</dbReference>
<dbReference type="EMBL" id="LK052917">
    <property type="protein sequence ID" value="CDR47442.1"/>
    <property type="molecule type" value="Genomic_DNA"/>
</dbReference>
<dbReference type="VEuPathDB" id="FungiDB:BON22_5252"/>
<dbReference type="InterPro" id="IPR013083">
    <property type="entry name" value="Znf_RING/FYVE/PHD"/>
</dbReference>
<evidence type="ECO:0000259" key="8">
    <source>
        <dbReference type="PROSITE" id="PS50178"/>
    </source>
</evidence>
<dbReference type="AlphaFoldDB" id="A0A061BBX3"/>
<dbReference type="PhylomeDB" id="A0A061BBX3"/>
<organism evidence="9">
    <name type="scientific">Cyberlindnera fabianii</name>
    <name type="common">Yeast</name>
    <name type="synonym">Hansenula fabianii</name>
    <dbReference type="NCBI Taxonomy" id="36022"/>
    <lineage>
        <taxon>Eukaryota</taxon>
        <taxon>Fungi</taxon>
        <taxon>Dikarya</taxon>
        <taxon>Ascomycota</taxon>
        <taxon>Saccharomycotina</taxon>
        <taxon>Saccharomycetes</taxon>
        <taxon>Phaffomycetales</taxon>
        <taxon>Phaffomycetaceae</taxon>
        <taxon>Cyberlindnera</taxon>
    </lineage>
</organism>
<feature type="domain" description="FYVE-type" evidence="8">
    <location>
        <begin position="393"/>
        <end position="465"/>
    </location>
</feature>
<dbReference type="InterPro" id="IPR006642">
    <property type="entry name" value="Rad18_UBZ4"/>
</dbReference>
<evidence type="ECO:0000313" key="9">
    <source>
        <dbReference type="EMBL" id="CDR47442.1"/>
    </source>
</evidence>
<evidence type="ECO:0000256" key="4">
    <source>
        <dbReference type="ARBA" id="ARBA00022833"/>
    </source>
</evidence>
<dbReference type="Pfam" id="PF01363">
    <property type="entry name" value="FYVE"/>
    <property type="match status" value="1"/>
</dbReference>
<dbReference type="OrthoDB" id="166134at2759"/>
<dbReference type="PROSITE" id="PS50178">
    <property type="entry name" value="ZF_FYVE"/>
    <property type="match status" value="1"/>
</dbReference>
<dbReference type="InterPro" id="IPR021565">
    <property type="entry name" value="Rbsn_Rab-bd"/>
</dbReference>
<evidence type="ECO:0000256" key="2">
    <source>
        <dbReference type="ARBA" id="ARBA00022763"/>
    </source>
</evidence>